<proteinExistence type="predicted"/>
<organism evidence="1 2">
    <name type="scientific">Aquiflexum gelatinilyticum</name>
    <dbReference type="NCBI Taxonomy" id="2961943"/>
    <lineage>
        <taxon>Bacteria</taxon>
        <taxon>Pseudomonadati</taxon>
        <taxon>Bacteroidota</taxon>
        <taxon>Cytophagia</taxon>
        <taxon>Cytophagales</taxon>
        <taxon>Cyclobacteriaceae</taxon>
        <taxon>Aquiflexum</taxon>
    </lineage>
</organism>
<dbReference type="Gene3D" id="3.30.160.670">
    <property type="match status" value="1"/>
</dbReference>
<evidence type="ECO:0000313" key="1">
    <source>
        <dbReference type="EMBL" id="MCR9015841.1"/>
    </source>
</evidence>
<evidence type="ECO:0000313" key="2">
    <source>
        <dbReference type="Proteomes" id="UP001142175"/>
    </source>
</evidence>
<dbReference type="Proteomes" id="UP001142175">
    <property type="component" value="Unassembled WGS sequence"/>
</dbReference>
<dbReference type="RefSeq" id="WP_258423704.1">
    <property type="nucleotide sequence ID" value="NZ_JANSUY010000010.1"/>
</dbReference>
<dbReference type="EMBL" id="JANSUY010000010">
    <property type="protein sequence ID" value="MCR9015841.1"/>
    <property type="molecule type" value="Genomic_DNA"/>
</dbReference>
<comment type="caution">
    <text evidence="1">The sequence shown here is derived from an EMBL/GenBank/DDBJ whole genome shotgun (WGS) entry which is preliminary data.</text>
</comment>
<protein>
    <submittedName>
        <fullName evidence="1">DUF4136 domain-containing protein</fullName>
    </submittedName>
</protein>
<name>A0A9X2P6Q8_9BACT</name>
<gene>
    <name evidence="1" type="ORF">NU887_12400</name>
</gene>
<keyword evidence="2" id="KW-1185">Reference proteome</keyword>
<dbReference type="AlphaFoldDB" id="A0A9X2P6Q8"/>
<sequence length="123" mass="13750">MQGAFTQVSQFDNPDYILLPSVPESNSLLFNYNWWFWDWWIPNLGSGLGWLYPGYQPLVSSSVSTGSLLIQMVNMKNVSATNQLEVDWVVIVNGALTGSQTSNTERAVAGINQAFIQSPYIQK</sequence>
<reference evidence="1" key="1">
    <citation type="submission" date="2022-08" db="EMBL/GenBank/DDBJ databases">
        <authorList>
            <person name="Zhang D."/>
        </authorList>
    </citation>
    <scope>NUCLEOTIDE SEQUENCE</scope>
    <source>
        <strain evidence="1">XJ19-11</strain>
    </source>
</reference>
<accession>A0A9X2P6Q8</accession>